<dbReference type="InterPro" id="IPR003597">
    <property type="entry name" value="Ig_C1-set"/>
</dbReference>
<evidence type="ECO:0000256" key="3">
    <source>
        <dbReference type="SAM" id="Phobius"/>
    </source>
</evidence>
<dbReference type="SMART" id="SM00407">
    <property type="entry name" value="IGc1"/>
    <property type="match status" value="3"/>
</dbReference>
<dbReference type="SUPFAM" id="SSF48726">
    <property type="entry name" value="Immunoglobulin"/>
    <property type="match status" value="3"/>
</dbReference>
<keyword evidence="1" id="KW-0393">Immunoglobulin domain</keyword>
<evidence type="ECO:0000259" key="4">
    <source>
        <dbReference type="PROSITE" id="PS50835"/>
    </source>
</evidence>
<dbReference type="InterPro" id="IPR013783">
    <property type="entry name" value="Ig-like_fold"/>
</dbReference>
<dbReference type="AlphaFoldDB" id="A0A8C3UDZ8"/>
<feature type="domain" description="Ig-like" evidence="4">
    <location>
        <begin position="33"/>
        <end position="133"/>
    </location>
</feature>
<dbReference type="InterPro" id="IPR036179">
    <property type="entry name" value="Ig-like_dom_sf"/>
</dbReference>
<dbReference type="InterPro" id="IPR050380">
    <property type="entry name" value="Immune_Resp_Modulators"/>
</dbReference>
<evidence type="ECO:0000256" key="1">
    <source>
        <dbReference type="ARBA" id="ARBA00023319"/>
    </source>
</evidence>
<dbReference type="CDD" id="cd05768">
    <property type="entry name" value="IgC1_CH3_IgAGD_CH4_IgAEM"/>
    <property type="match status" value="1"/>
</dbReference>
<sequence length="408" mass="44566">MAAEEGKARQPFRCRARGARAERSAEVSNPDSPRIPIPTELTLHPPAREDFQGPFRNSTLLCRLRGPRRGPGAAPIRWLRNGAELRDGVTAEPPAAEPSGAFVTGSRLVVTESEWDRGDVFTCQADEEMRNTSKAMECGYDQPLAAGEIRVEPVPPLFADIFRDQAARLTCRVSNLPPGVEGLDVAWLKEDGEPLATKTSAPSLQANGLLAAEGVATVSVEAWESGQTFTCRVLHPELLFPREVTMRKTTSPDASPPSLYLLPPPPEQLRARTWATLTCLLRDFNPPDVLVQWLQDGRPLPQNRALTFRPRPDTGHAPSGHAHLALSALTVPWRDWDAGSVFTCLVGHERLPLRLAQKSLDKSAALVAGVGPDEDEDLGNLWATASTFIVLFILSLFYSATVTLIKVK</sequence>
<keyword evidence="6" id="KW-1185">Reference proteome</keyword>
<dbReference type="PANTHER" id="PTHR23411">
    <property type="entry name" value="TAPASIN"/>
    <property type="match status" value="1"/>
</dbReference>
<dbReference type="InterPro" id="IPR007110">
    <property type="entry name" value="Ig-like_dom"/>
</dbReference>
<reference evidence="5" key="2">
    <citation type="submission" date="2025-09" db="UniProtKB">
        <authorList>
            <consortium name="Ensembl"/>
        </authorList>
    </citation>
    <scope>IDENTIFICATION</scope>
</reference>
<feature type="transmembrane region" description="Helical" evidence="3">
    <location>
        <begin position="381"/>
        <end position="405"/>
    </location>
</feature>
<dbReference type="CDD" id="cd00098">
    <property type="entry name" value="IgC1"/>
    <property type="match status" value="1"/>
</dbReference>
<keyword evidence="3" id="KW-0472">Membrane</keyword>
<keyword evidence="3" id="KW-0812">Transmembrane</keyword>
<proteinExistence type="predicted"/>
<protein>
    <submittedName>
        <fullName evidence="5">Immunoglobulin heavy constant mu</fullName>
    </submittedName>
</protein>
<reference evidence="5" key="1">
    <citation type="submission" date="2025-08" db="UniProtKB">
        <authorList>
            <consortium name="Ensembl"/>
        </authorList>
    </citation>
    <scope>IDENTIFICATION</scope>
</reference>
<dbReference type="Proteomes" id="UP000694563">
    <property type="component" value="Unassembled WGS sequence"/>
</dbReference>
<keyword evidence="3" id="KW-1133">Transmembrane helix</keyword>
<dbReference type="InterPro" id="IPR003006">
    <property type="entry name" value="Ig/MHC_CS"/>
</dbReference>
<dbReference type="Pfam" id="PF07654">
    <property type="entry name" value="C1-set"/>
    <property type="match status" value="3"/>
</dbReference>
<feature type="domain" description="Ig-like" evidence="4">
    <location>
        <begin position="257"/>
        <end position="361"/>
    </location>
</feature>
<dbReference type="Gene3D" id="2.60.40.10">
    <property type="entry name" value="Immunoglobulins"/>
    <property type="match status" value="3"/>
</dbReference>
<name>A0A8C3UDZ8_CATUS</name>
<evidence type="ECO:0000313" key="6">
    <source>
        <dbReference type="Proteomes" id="UP000694563"/>
    </source>
</evidence>
<evidence type="ECO:0000313" key="5">
    <source>
        <dbReference type="Ensembl" id="ENSCUSP00005010643.1"/>
    </source>
</evidence>
<accession>A0A8C3UDZ8</accession>
<dbReference type="FunFam" id="2.60.40.10:FF:000463">
    <property type="entry name" value="Immunoglobulin heavy constant gamma 1"/>
    <property type="match status" value="1"/>
</dbReference>
<feature type="domain" description="Ig-like" evidence="4">
    <location>
        <begin position="153"/>
        <end position="245"/>
    </location>
</feature>
<dbReference type="PROSITE" id="PS50835">
    <property type="entry name" value="IG_LIKE"/>
    <property type="match status" value="3"/>
</dbReference>
<evidence type="ECO:0000256" key="2">
    <source>
        <dbReference type="SAM" id="MobiDB-lite"/>
    </source>
</evidence>
<dbReference type="Ensembl" id="ENSCUST00005011091.1">
    <property type="protein sequence ID" value="ENSCUSP00005010643.1"/>
    <property type="gene ID" value="ENSCUSG00005006842.1"/>
</dbReference>
<organism evidence="5 6">
    <name type="scientific">Catharus ustulatus</name>
    <name type="common">Russet-backed thrush</name>
    <name type="synonym">Hylocichla ustulatus</name>
    <dbReference type="NCBI Taxonomy" id="91951"/>
    <lineage>
        <taxon>Eukaryota</taxon>
        <taxon>Metazoa</taxon>
        <taxon>Chordata</taxon>
        <taxon>Craniata</taxon>
        <taxon>Vertebrata</taxon>
        <taxon>Euteleostomi</taxon>
        <taxon>Archelosauria</taxon>
        <taxon>Archosauria</taxon>
        <taxon>Dinosauria</taxon>
        <taxon>Saurischia</taxon>
        <taxon>Theropoda</taxon>
        <taxon>Coelurosauria</taxon>
        <taxon>Aves</taxon>
        <taxon>Neognathae</taxon>
        <taxon>Neoaves</taxon>
        <taxon>Telluraves</taxon>
        <taxon>Australaves</taxon>
        <taxon>Passeriformes</taxon>
        <taxon>Turdidae</taxon>
        <taxon>Catharus</taxon>
    </lineage>
</organism>
<dbReference type="PROSITE" id="PS00290">
    <property type="entry name" value="IG_MHC"/>
    <property type="match status" value="1"/>
</dbReference>
<feature type="region of interest" description="Disordered" evidence="2">
    <location>
        <begin position="1"/>
        <end position="37"/>
    </location>
</feature>